<dbReference type="EMBL" id="BABT02000146">
    <property type="protein sequence ID" value="GAA97916.1"/>
    <property type="molecule type" value="Genomic_DNA"/>
</dbReference>
<reference evidence="2 3" key="2">
    <citation type="journal article" date="2012" name="Open Biol.">
        <title>Characteristics of nucleosomes and linker DNA regions on the genome of the basidiomycete Mixia osmundae revealed by mono- and dinucleosome mapping.</title>
        <authorList>
            <person name="Nishida H."/>
            <person name="Kondo S."/>
            <person name="Matsumoto T."/>
            <person name="Suzuki Y."/>
            <person name="Yoshikawa H."/>
            <person name="Taylor T.D."/>
            <person name="Sugiyama J."/>
        </authorList>
    </citation>
    <scope>NUCLEOTIDE SEQUENCE [LARGE SCALE GENOMIC DNA]</scope>
    <source>
        <strain evidence="3">CBS 9802 / IAM 14324 / JCM 22182 / KY 12970</strain>
    </source>
</reference>
<protein>
    <recommendedName>
        <fullName evidence="4">Arrestin-like N-terminal domain-containing protein</fullName>
    </recommendedName>
</protein>
<evidence type="ECO:0008006" key="4">
    <source>
        <dbReference type="Google" id="ProtNLM"/>
    </source>
</evidence>
<dbReference type="InParanoid" id="G7E506"/>
<evidence type="ECO:0000313" key="3">
    <source>
        <dbReference type="Proteomes" id="UP000009131"/>
    </source>
</evidence>
<feature type="compositionally biased region" description="Low complexity" evidence="1">
    <location>
        <begin position="555"/>
        <end position="565"/>
    </location>
</feature>
<feature type="region of interest" description="Disordered" evidence="1">
    <location>
        <begin position="315"/>
        <end position="392"/>
    </location>
</feature>
<dbReference type="STRING" id="764103.G7E506"/>
<dbReference type="eggNOG" id="ENOG502S5ZG">
    <property type="taxonomic scope" value="Eukaryota"/>
</dbReference>
<organism evidence="2 3">
    <name type="scientific">Mixia osmundae (strain CBS 9802 / IAM 14324 / JCM 22182 / KY 12970)</name>
    <dbReference type="NCBI Taxonomy" id="764103"/>
    <lineage>
        <taxon>Eukaryota</taxon>
        <taxon>Fungi</taxon>
        <taxon>Dikarya</taxon>
        <taxon>Basidiomycota</taxon>
        <taxon>Pucciniomycotina</taxon>
        <taxon>Mixiomycetes</taxon>
        <taxon>Mixiales</taxon>
        <taxon>Mixiaceae</taxon>
        <taxon>Mixia</taxon>
    </lineage>
</organism>
<feature type="compositionally biased region" description="Basic residues" evidence="1">
    <location>
        <begin position="324"/>
        <end position="334"/>
    </location>
</feature>
<reference evidence="2 3" key="1">
    <citation type="journal article" date="2011" name="J. Gen. Appl. Microbiol.">
        <title>Draft genome sequencing of the enigmatic basidiomycete Mixia osmundae.</title>
        <authorList>
            <person name="Nishida H."/>
            <person name="Nagatsuka Y."/>
            <person name="Sugiyama J."/>
        </authorList>
    </citation>
    <scope>NUCLEOTIDE SEQUENCE [LARGE SCALE GENOMIC DNA]</scope>
    <source>
        <strain evidence="3">CBS 9802 / IAM 14324 / JCM 22182 / KY 12970</strain>
    </source>
</reference>
<keyword evidence="3" id="KW-1185">Reference proteome</keyword>
<evidence type="ECO:0000256" key="1">
    <source>
        <dbReference type="SAM" id="MobiDB-lite"/>
    </source>
</evidence>
<dbReference type="OrthoDB" id="3345971at2759"/>
<evidence type="ECO:0000313" key="2">
    <source>
        <dbReference type="EMBL" id="GAA97916.1"/>
    </source>
</evidence>
<feature type="region of interest" description="Disordered" evidence="1">
    <location>
        <begin position="533"/>
        <end position="627"/>
    </location>
</feature>
<dbReference type="AlphaFoldDB" id="G7E506"/>
<accession>G7E506</accession>
<proteinExistence type="predicted"/>
<dbReference type="Gene3D" id="2.60.40.640">
    <property type="match status" value="1"/>
</dbReference>
<dbReference type="InterPro" id="IPR014752">
    <property type="entry name" value="Arrestin-like_C"/>
</dbReference>
<sequence length="627" mass="68043">MLSFMDKSRLTIQHEPEIHFIRPLTASEIGSSAPRQDSVCSGSLILTLSKDKELPVPTAISSKGKEPGKITVSIVGQADVAFGELPYESATIYDNSVTLSAIDATQANARGAVVLRQGDHTFDWSFIIQSSIAPYERSRYGRITYWIKAVACGMGPLGSDLTATRRLAFIASPGGSLAQDAEQGLSSSAMQLSDLALFVDIREPNCEIGSLHFNLLSKQFTVSGLALFNLAVSMPPQEIDVASVTLSMTQRYELTSPRRFAVKDPVPASKATVKVPPPHRRTVVKLDGHSEYAAGSNLLEAHELLPDTTLSEEDAQAELEEQHRGRHASTHGHHSSGMPAATITRSGPLSASPSPSTTPRGQSPSRGGFRSTSRKPSKAASGSDKPLKSFKRLRVGERLTTSWLARVPNDDVLRPSTHPGSITPIRVSHELALEIRYSLPDDPKTRILTIKKPVLLASCCCSDENLKLPSYEEVAGPASEYTSPDTHPMADTRHDCQCRLTFEQLLQEQKTWLTSELVSRRYGAQAPTSAALEAAWQAKSHSPPRPTPASFSRESAACAQSSASQTSPRKSRRSLPTYLTRRRRADTFRTSLSSALPRASRVSATDNLPNTLERTKHTGTVGSHLIP</sequence>
<comment type="caution">
    <text evidence="2">The sequence shown here is derived from an EMBL/GenBank/DDBJ whole genome shotgun (WGS) entry which is preliminary data.</text>
</comment>
<gene>
    <name evidence="2" type="primary">Mo04596</name>
    <name evidence="2" type="ORF">E5Q_04596</name>
</gene>
<feature type="compositionally biased region" description="Polar residues" evidence="1">
    <location>
        <begin position="602"/>
        <end position="612"/>
    </location>
</feature>
<name>G7E506_MIXOS</name>
<dbReference type="Proteomes" id="UP000009131">
    <property type="component" value="Unassembled WGS sequence"/>
</dbReference>
<feature type="compositionally biased region" description="Low complexity" evidence="1">
    <location>
        <begin position="345"/>
        <end position="361"/>
    </location>
</feature>
<dbReference type="HOGENOM" id="CLU_502563_0_0_1"/>